<name>A0A951QEL2_9CYAN</name>
<dbReference type="InterPro" id="IPR011604">
    <property type="entry name" value="PDDEXK-like_dom_sf"/>
</dbReference>
<dbReference type="GO" id="GO:0006281">
    <property type="term" value="P:DNA repair"/>
    <property type="evidence" value="ECO:0007669"/>
    <property type="project" value="UniProtKB-KW"/>
</dbReference>
<feature type="domain" description="PD-(D/E)XK endonuclease-like" evidence="4">
    <location>
        <begin position="3"/>
        <end position="237"/>
    </location>
</feature>
<proteinExistence type="predicted"/>
<accession>A0A951QEL2</accession>
<dbReference type="Proteomes" id="UP000757435">
    <property type="component" value="Unassembled WGS sequence"/>
</dbReference>
<protein>
    <submittedName>
        <fullName evidence="5">PD-(D/E)XK nuclease family protein</fullName>
    </submittedName>
</protein>
<sequence>MLHLSQGLLNLLTLCPRKFQYTYLDQLNVPIAPEQQERINWGNRFHLLMQQRELGLKLDPEGLPEDRQIHHSVETFIQSVPELFSPSAFSSRQSEHGRSLHFQGYLFTVIYDLLILDRHEAQILDWKTYPRPQKPDWLLQNWQTRLYPFVLAETSEYKPDQISMTYWFVQPSPDGLKPQCFKFSYSEAQHQQTYQDLTTLLDRFTHSLQRYQETRQPFPQTQSLKPCEVCAFALRCQRGQLQPPQDEAPLVTLEEIPEVAL</sequence>
<reference evidence="5" key="2">
    <citation type="journal article" date="2022" name="Microbiol. Resour. Announc.">
        <title>Metagenome Sequencing to Explore Phylogenomics of Terrestrial Cyanobacteria.</title>
        <authorList>
            <person name="Ward R.D."/>
            <person name="Stajich J.E."/>
            <person name="Johansen J.R."/>
            <person name="Huntemann M."/>
            <person name="Clum A."/>
            <person name="Foster B."/>
            <person name="Foster B."/>
            <person name="Roux S."/>
            <person name="Palaniappan K."/>
            <person name="Varghese N."/>
            <person name="Mukherjee S."/>
            <person name="Reddy T.B.K."/>
            <person name="Daum C."/>
            <person name="Copeland A."/>
            <person name="Chen I.A."/>
            <person name="Ivanova N.N."/>
            <person name="Kyrpides N.C."/>
            <person name="Shapiro N."/>
            <person name="Eloe-Fadrosh E.A."/>
            <person name="Pietrasiak N."/>
        </authorList>
    </citation>
    <scope>NUCLEOTIDE SEQUENCE</scope>
    <source>
        <strain evidence="5">UHER 2000/2452</strain>
    </source>
</reference>
<keyword evidence="3" id="KW-0234">DNA repair</keyword>
<dbReference type="InterPro" id="IPR038726">
    <property type="entry name" value="PDDEXK_AddAB-type"/>
</dbReference>
<keyword evidence="2" id="KW-0547">Nucleotide-binding</keyword>
<gene>
    <name evidence="5" type="ORF">KME15_17005</name>
</gene>
<dbReference type="GO" id="GO:0004386">
    <property type="term" value="F:helicase activity"/>
    <property type="evidence" value="ECO:0007669"/>
    <property type="project" value="UniProtKB-KW"/>
</dbReference>
<keyword evidence="2" id="KW-0347">Helicase</keyword>
<keyword evidence="2" id="KW-0067">ATP-binding</keyword>
<evidence type="ECO:0000259" key="4">
    <source>
        <dbReference type="Pfam" id="PF12705"/>
    </source>
</evidence>
<comment type="caution">
    <text evidence="5">The sequence shown here is derived from an EMBL/GenBank/DDBJ whole genome shotgun (WGS) entry which is preliminary data.</text>
</comment>
<dbReference type="AlphaFoldDB" id="A0A951QEL2"/>
<evidence type="ECO:0000313" key="6">
    <source>
        <dbReference type="Proteomes" id="UP000757435"/>
    </source>
</evidence>
<dbReference type="Pfam" id="PF12705">
    <property type="entry name" value="PDDEXK_1"/>
    <property type="match status" value="1"/>
</dbReference>
<dbReference type="Gene3D" id="3.90.320.10">
    <property type="match status" value="1"/>
</dbReference>
<evidence type="ECO:0000256" key="2">
    <source>
        <dbReference type="ARBA" id="ARBA00022806"/>
    </source>
</evidence>
<organism evidence="5 6">
    <name type="scientific">Drouetiella hepatica Uher 2000/2452</name>
    <dbReference type="NCBI Taxonomy" id="904376"/>
    <lineage>
        <taxon>Bacteria</taxon>
        <taxon>Bacillati</taxon>
        <taxon>Cyanobacteriota</taxon>
        <taxon>Cyanophyceae</taxon>
        <taxon>Oculatellales</taxon>
        <taxon>Oculatellaceae</taxon>
        <taxon>Drouetiella</taxon>
    </lineage>
</organism>
<dbReference type="EMBL" id="JAHHHD010000020">
    <property type="protein sequence ID" value="MBW4660375.1"/>
    <property type="molecule type" value="Genomic_DNA"/>
</dbReference>
<evidence type="ECO:0000256" key="1">
    <source>
        <dbReference type="ARBA" id="ARBA00022763"/>
    </source>
</evidence>
<keyword evidence="1" id="KW-0227">DNA damage</keyword>
<evidence type="ECO:0000256" key="3">
    <source>
        <dbReference type="ARBA" id="ARBA00023204"/>
    </source>
</evidence>
<keyword evidence="2" id="KW-0378">Hydrolase</keyword>
<reference evidence="5" key="1">
    <citation type="submission" date="2021-05" db="EMBL/GenBank/DDBJ databases">
        <authorList>
            <person name="Pietrasiak N."/>
            <person name="Ward R."/>
            <person name="Stajich J.E."/>
            <person name="Kurbessoian T."/>
        </authorList>
    </citation>
    <scope>NUCLEOTIDE SEQUENCE</scope>
    <source>
        <strain evidence="5">UHER 2000/2452</strain>
    </source>
</reference>
<evidence type="ECO:0000313" key="5">
    <source>
        <dbReference type="EMBL" id="MBW4660375.1"/>
    </source>
</evidence>